<dbReference type="AlphaFoldDB" id="A0A1J1IS51"/>
<reference evidence="1 2" key="1">
    <citation type="submission" date="2015-04" db="EMBL/GenBank/DDBJ databases">
        <authorList>
            <person name="Syromyatnikov M.Y."/>
            <person name="Popov V.N."/>
        </authorList>
    </citation>
    <scope>NUCLEOTIDE SEQUENCE [LARGE SCALE GENOMIC DNA]</scope>
</reference>
<gene>
    <name evidence="1" type="ORF">CLUMA_CG016896</name>
</gene>
<dbReference type="Proteomes" id="UP000183832">
    <property type="component" value="Unassembled WGS sequence"/>
</dbReference>
<keyword evidence="2" id="KW-1185">Reference proteome</keyword>
<proteinExistence type="predicted"/>
<organism evidence="1 2">
    <name type="scientific">Clunio marinus</name>
    <dbReference type="NCBI Taxonomy" id="568069"/>
    <lineage>
        <taxon>Eukaryota</taxon>
        <taxon>Metazoa</taxon>
        <taxon>Ecdysozoa</taxon>
        <taxon>Arthropoda</taxon>
        <taxon>Hexapoda</taxon>
        <taxon>Insecta</taxon>
        <taxon>Pterygota</taxon>
        <taxon>Neoptera</taxon>
        <taxon>Endopterygota</taxon>
        <taxon>Diptera</taxon>
        <taxon>Nematocera</taxon>
        <taxon>Chironomoidea</taxon>
        <taxon>Chironomidae</taxon>
        <taxon>Clunio</taxon>
    </lineage>
</organism>
<accession>A0A1J1IS51</accession>
<evidence type="ECO:0000313" key="2">
    <source>
        <dbReference type="Proteomes" id="UP000183832"/>
    </source>
</evidence>
<sequence>MFVADIPPIITTKILSECVWSSQHRSEVSVYDFNVKLSIDVQLSIKKKEKSHNAISRLSDVCELNVIFPSMEIK</sequence>
<dbReference type="OrthoDB" id="6139674at2759"/>
<dbReference type="EMBL" id="CVRI01000059">
    <property type="protein sequence ID" value="CRL03069.1"/>
    <property type="molecule type" value="Genomic_DNA"/>
</dbReference>
<evidence type="ECO:0000313" key="1">
    <source>
        <dbReference type="EMBL" id="CRL03069.1"/>
    </source>
</evidence>
<protein>
    <submittedName>
        <fullName evidence="1">CLUMA_CG016896, isoform A</fullName>
    </submittedName>
</protein>
<name>A0A1J1IS51_9DIPT</name>